<evidence type="ECO:0000256" key="1">
    <source>
        <dbReference type="ARBA" id="ARBA00004496"/>
    </source>
</evidence>
<dbReference type="GO" id="GO:0019546">
    <property type="term" value="P:L-arginine deiminase pathway"/>
    <property type="evidence" value="ECO:0007669"/>
    <property type="project" value="TreeGrafter"/>
</dbReference>
<evidence type="ECO:0000256" key="3">
    <source>
        <dbReference type="ARBA" id="ARBA00010206"/>
    </source>
</evidence>
<sequence length="407" mass="45370">MTAPLGVHSETGKLRAVMVSRPGLAHERLTPSNCDELLFDDVFWVEEARKDHFAFCDKMRDRGIEVLDQHDMLTEILDIAKARRWLLDRKITEDHIGVGMMDDLRAWLDEMPSPALTRFLTGGITVHDLPFAPTSMFGRFLGADGFVLPPLPNLLFTRDTSCWIYGGVTLNPMHWPARQQETLIAAAIYRFHPRFAGRTKVWWGNPDQDFGPATLEGGDIMPIGNGVVLAGMGERTTPQAVGQLAMSLFRQEAAERVIACQMPASRAAMHLDTVFTFCDRDLVTSFTHVADKIRCFTLFPDDRRGLRVKEDPGNIFDMVEEALGLTSLRTIGTGGDHFEQEREQWDDGNNVVALEPGVVLAYDRNVHTNTLLRKAGVEVITIRGAELGRGRGGGHCMTCPISRDPVE</sequence>
<evidence type="ECO:0000256" key="4">
    <source>
        <dbReference type="ARBA" id="ARBA00022490"/>
    </source>
</evidence>
<organism evidence="9 10">
    <name type="scientific">Roseobacter insulae</name>
    <dbReference type="NCBI Taxonomy" id="2859783"/>
    <lineage>
        <taxon>Bacteria</taxon>
        <taxon>Pseudomonadati</taxon>
        <taxon>Pseudomonadota</taxon>
        <taxon>Alphaproteobacteria</taxon>
        <taxon>Rhodobacterales</taxon>
        <taxon>Roseobacteraceae</taxon>
        <taxon>Roseobacter</taxon>
    </lineage>
</organism>
<dbReference type="EC" id="3.5.3.6" evidence="8"/>
<proteinExistence type="inferred from homology"/>
<keyword evidence="10" id="KW-1185">Reference proteome</keyword>
<evidence type="ECO:0000256" key="8">
    <source>
        <dbReference type="HAMAP-Rule" id="MF_00242"/>
    </source>
</evidence>
<evidence type="ECO:0000313" key="9">
    <source>
        <dbReference type="EMBL" id="MBW4706302.1"/>
    </source>
</evidence>
<comment type="catalytic activity">
    <reaction evidence="7 8">
        <text>L-arginine + H2O = L-citrulline + NH4(+)</text>
        <dbReference type="Rhea" id="RHEA:19597"/>
        <dbReference type="ChEBI" id="CHEBI:15377"/>
        <dbReference type="ChEBI" id="CHEBI:28938"/>
        <dbReference type="ChEBI" id="CHEBI:32682"/>
        <dbReference type="ChEBI" id="CHEBI:57743"/>
        <dbReference type="EC" id="3.5.3.6"/>
    </reaction>
</comment>
<evidence type="ECO:0000313" key="10">
    <source>
        <dbReference type="Proteomes" id="UP001138661"/>
    </source>
</evidence>
<evidence type="ECO:0000256" key="2">
    <source>
        <dbReference type="ARBA" id="ARBA00005213"/>
    </source>
</evidence>
<dbReference type="PANTHER" id="PTHR47271:SF3">
    <property type="entry name" value="ARGININE DEIMINASE"/>
    <property type="match status" value="1"/>
</dbReference>
<keyword evidence="4 8" id="KW-0963">Cytoplasm</keyword>
<dbReference type="EMBL" id="JAHXDN010000001">
    <property type="protein sequence ID" value="MBW4706302.1"/>
    <property type="molecule type" value="Genomic_DNA"/>
</dbReference>
<dbReference type="AlphaFoldDB" id="A0A9X1K198"/>
<evidence type="ECO:0000256" key="7">
    <source>
        <dbReference type="ARBA" id="ARBA00049429"/>
    </source>
</evidence>
<gene>
    <name evidence="8" type="primary">arcA</name>
    <name evidence="9" type="ORF">KX928_00720</name>
</gene>
<accession>A0A9X1K198</accession>
<dbReference type="GO" id="GO:0016990">
    <property type="term" value="F:arginine deiminase activity"/>
    <property type="evidence" value="ECO:0007669"/>
    <property type="project" value="UniProtKB-UniRule"/>
</dbReference>
<evidence type="ECO:0000256" key="5">
    <source>
        <dbReference type="ARBA" id="ARBA00022503"/>
    </source>
</evidence>
<reference evidence="9" key="1">
    <citation type="submission" date="2021-07" db="EMBL/GenBank/DDBJ databases">
        <title>Roseobacter insulae sp. nov., isolated from a tidal flat.</title>
        <authorList>
            <person name="Park S."/>
            <person name="Yoon J.-H."/>
        </authorList>
    </citation>
    <scope>NUCLEOTIDE SEQUENCE</scope>
    <source>
        <strain evidence="9">YSTF-M11</strain>
    </source>
</reference>
<keyword evidence="5 8" id="KW-0056">Arginine metabolism</keyword>
<dbReference type="HAMAP" id="MF_00242">
    <property type="entry name" value="Arg_deiminase"/>
    <property type="match status" value="1"/>
</dbReference>
<dbReference type="PANTHER" id="PTHR47271">
    <property type="entry name" value="ARGININE DEIMINASE"/>
    <property type="match status" value="1"/>
</dbReference>
<comment type="subcellular location">
    <subcellularLocation>
        <location evidence="1 8">Cytoplasm</location>
    </subcellularLocation>
</comment>
<evidence type="ECO:0000256" key="6">
    <source>
        <dbReference type="ARBA" id="ARBA00022801"/>
    </source>
</evidence>
<comment type="similarity">
    <text evidence="3 8">Belongs to the arginine deiminase family.</text>
</comment>
<keyword evidence="6 8" id="KW-0378">Hydrolase</keyword>
<protein>
    <recommendedName>
        <fullName evidence="8">Arginine deiminase</fullName>
        <shortName evidence="8">ADI</shortName>
        <ecNumber evidence="8">3.5.3.6</ecNumber>
    </recommendedName>
    <alternativeName>
        <fullName evidence="8">Arginine dihydrolase</fullName>
        <shortName evidence="8">AD</shortName>
    </alternativeName>
</protein>
<feature type="active site" description="Amidino-cysteine intermediate" evidence="8">
    <location>
        <position position="396"/>
    </location>
</feature>
<comment type="pathway">
    <text evidence="2 8">Amino-acid degradation; L-arginine degradation via ADI pathway; carbamoyl phosphate from L-arginine: step 1/2.</text>
</comment>
<dbReference type="Pfam" id="PF02274">
    <property type="entry name" value="ADI"/>
    <property type="match status" value="1"/>
</dbReference>
<dbReference type="RefSeq" id="WP_219497827.1">
    <property type="nucleotide sequence ID" value="NZ_JAHXDN010000001.1"/>
</dbReference>
<name>A0A9X1K198_9RHOB</name>
<dbReference type="GO" id="GO:0005737">
    <property type="term" value="C:cytoplasm"/>
    <property type="evidence" value="ECO:0007669"/>
    <property type="project" value="UniProtKB-SubCell"/>
</dbReference>
<dbReference type="Proteomes" id="UP001138661">
    <property type="component" value="Unassembled WGS sequence"/>
</dbReference>
<dbReference type="PIRSF" id="PIRSF006356">
    <property type="entry name" value="Arg_deiminase"/>
    <property type="match status" value="1"/>
</dbReference>
<dbReference type="InterPro" id="IPR003876">
    <property type="entry name" value="Arg_deiminase"/>
</dbReference>
<dbReference type="NCBIfam" id="NF002381">
    <property type="entry name" value="PRK01388.1"/>
    <property type="match status" value="1"/>
</dbReference>
<comment type="caution">
    <text evidence="9">The sequence shown here is derived from an EMBL/GenBank/DDBJ whole genome shotgun (WGS) entry which is preliminary data.</text>
</comment>